<keyword evidence="14 20" id="KW-0472">Membrane</keyword>
<accession>A0A2U1M9M8</accession>
<organism evidence="22 23">
    <name type="scientific">Artemisia annua</name>
    <name type="common">Sweet wormwood</name>
    <dbReference type="NCBI Taxonomy" id="35608"/>
    <lineage>
        <taxon>Eukaryota</taxon>
        <taxon>Viridiplantae</taxon>
        <taxon>Streptophyta</taxon>
        <taxon>Embryophyta</taxon>
        <taxon>Tracheophyta</taxon>
        <taxon>Spermatophyta</taxon>
        <taxon>Magnoliopsida</taxon>
        <taxon>eudicotyledons</taxon>
        <taxon>Gunneridae</taxon>
        <taxon>Pentapetalae</taxon>
        <taxon>asterids</taxon>
        <taxon>campanulids</taxon>
        <taxon>Asterales</taxon>
        <taxon>Asteraceae</taxon>
        <taxon>Asteroideae</taxon>
        <taxon>Anthemideae</taxon>
        <taxon>Artemisiinae</taxon>
        <taxon>Artemisia</taxon>
    </lineage>
</organism>
<dbReference type="FunFam" id="2.60.120.430:FF:000004">
    <property type="entry name" value="Putative leucine-rich repeat receptor-like serine/threonine-protein kinase"/>
    <property type="match status" value="1"/>
</dbReference>
<keyword evidence="10" id="KW-0547">Nucleotide-binding</keyword>
<keyword evidence="7 20" id="KW-0812">Transmembrane</keyword>
<dbReference type="PANTHER" id="PTHR48006">
    <property type="entry name" value="LEUCINE-RICH REPEAT-CONTAINING PROTEIN DDB_G0281931-RELATED"/>
    <property type="match status" value="1"/>
</dbReference>
<keyword evidence="16" id="KW-0325">Glycoprotein</keyword>
<comment type="caution">
    <text evidence="22">The sequence shown here is derived from an EMBL/GenBank/DDBJ whole genome shotgun (WGS) entry which is preliminary data.</text>
</comment>
<dbReference type="PROSITE" id="PS00108">
    <property type="entry name" value="PROTEIN_KINASE_ST"/>
    <property type="match status" value="1"/>
</dbReference>
<dbReference type="GO" id="GO:0004674">
    <property type="term" value="F:protein serine/threonine kinase activity"/>
    <property type="evidence" value="ECO:0007669"/>
    <property type="project" value="UniProtKB-KW"/>
</dbReference>
<dbReference type="Gene3D" id="3.80.10.10">
    <property type="entry name" value="Ribonuclease Inhibitor"/>
    <property type="match status" value="1"/>
</dbReference>
<dbReference type="InterPro" id="IPR032675">
    <property type="entry name" value="LRR_dom_sf"/>
</dbReference>
<evidence type="ECO:0000256" key="5">
    <source>
        <dbReference type="ARBA" id="ARBA00022614"/>
    </source>
</evidence>
<keyword evidence="9" id="KW-0677">Repeat</keyword>
<dbReference type="Pfam" id="PF00560">
    <property type="entry name" value="LRR_1"/>
    <property type="match status" value="3"/>
</dbReference>
<comment type="subcellular location">
    <subcellularLocation>
        <location evidence="1">Membrane</location>
        <topology evidence="1">Single-pass type I membrane protein</topology>
    </subcellularLocation>
</comment>
<evidence type="ECO:0000256" key="7">
    <source>
        <dbReference type="ARBA" id="ARBA00022692"/>
    </source>
</evidence>
<feature type="domain" description="Protein kinase" evidence="21">
    <location>
        <begin position="367"/>
        <end position="725"/>
    </location>
</feature>
<dbReference type="AlphaFoldDB" id="A0A2U1M9M8"/>
<dbReference type="Gene3D" id="2.60.120.430">
    <property type="entry name" value="Galactose-binding lectin"/>
    <property type="match status" value="1"/>
</dbReference>
<keyword evidence="5" id="KW-0433">Leucine-rich repeat</keyword>
<evidence type="ECO:0000256" key="3">
    <source>
        <dbReference type="ARBA" id="ARBA00022527"/>
    </source>
</evidence>
<comment type="catalytic activity">
    <reaction evidence="17">
        <text>L-threonyl-[protein] + ATP = O-phospho-L-threonyl-[protein] + ADP + H(+)</text>
        <dbReference type="Rhea" id="RHEA:46608"/>
        <dbReference type="Rhea" id="RHEA-COMP:11060"/>
        <dbReference type="Rhea" id="RHEA-COMP:11605"/>
        <dbReference type="ChEBI" id="CHEBI:15378"/>
        <dbReference type="ChEBI" id="CHEBI:30013"/>
        <dbReference type="ChEBI" id="CHEBI:30616"/>
        <dbReference type="ChEBI" id="CHEBI:61977"/>
        <dbReference type="ChEBI" id="CHEBI:456216"/>
        <dbReference type="EC" id="2.7.11.1"/>
    </reaction>
</comment>
<feature type="region of interest" description="Disordered" evidence="19">
    <location>
        <begin position="701"/>
        <end position="727"/>
    </location>
</feature>
<evidence type="ECO:0000259" key="21">
    <source>
        <dbReference type="PROSITE" id="PS50011"/>
    </source>
</evidence>
<dbReference type="InterPro" id="IPR021720">
    <property type="entry name" value="Malectin_dom"/>
</dbReference>
<dbReference type="SMART" id="SM00220">
    <property type="entry name" value="S_TKc"/>
    <property type="match status" value="1"/>
</dbReference>
<evidence type="ECO:0000256" key="14">
    <source>
        <dbReference type="ARBA" id="ARBA00023136"/>
    </source>
</evidence>
<dbReference type="InterPro" id="IPR000719">
    <property type="entry name" value="Prot_kinase_dom"/>
</dbReference>
<dbReference type="InterPro" id="IPR001611">
    <property type="entry name" value="Leu-rich_rpt"/>
</dbReference>
<keyword evidence="12" id="KW-0067">ATP-binding</keyword>
<dbReference type="GO" id="GO:0016020">
    <property type="term" value="C:membrane"/>
    <property type="evidence" value="ECO:0007669"/>
    <property type="project" value="UniProtKB-SubCell"/>
</dbReference>
<evidence type="ECO:0000256" key="10">
    <source>
        <dbReference type="ARBA" id="ARBA00022741"/>
    </source>
</evidence>
<keyword evidence="6" id="KW-0808">Transferase</keyword>
<evidence type="ECO:0000256" key="9">
    <source>
        <dbReference type="ARBA" id="ARBA00022737"/>
    </source>
</evidence>
<name>A0A2U1M9M8_ARTAN</name>
<evidence type="ECO:0000256" key="11">
    <source>
        <dbReference type="ARBA" id="ARBA00022777"/>
    </source>
</evidence>
<keyword evidence="8" id="KW-0732">Signal</keyword>
<keyword evidence="4" id="KW-0597">Phosphoprotein</keyword>
<dbReference type="EC" id="2.7.11.1" evidence="2"/>
<dbReference type="EMBL" id="PKPP01006036">
    <property type="protein sequence ID" value="PWA57922.1"/>
    <property type="molecule type" value="Genomic_DNA"/>
</dbReference>
<dbReference type="Gene3D" id="1.10.510.10">
    <property type="entry name" value="Transferase(Phosphotransferase) domain 1"/>
    <property type="match status" value="1"/>
</dbReference>
<dbReference type="InterPro" id="IPR001245">
    <property type="entry name" value="Ser-Thr/Tyr_kinase_cat_dom"/>
</dbReference>
<evidence type="ECO:0000256" key="4">
    <source>
        <dbReference type="ARBA" id="ARBA00022553"/>
    </source>
</evidence>
<dbReference type="Proteomes" id="UP000245207">
    <property type="component" value="Unassembled WGS sequence"/>
</dbReference>
<evidence type="ECO:0000256" key="19">
    <source>
        <dbReference type="SAM" id="MobiDB-lite"/>
    </source>
</evidence>
<feature type="transmembrane region" description="Helical" evidence="20">
    <location>
        <begin position="453"/>
        <end position="475"/>
    </location>
</feature>
<evidence type="ECO:0000313" key="23">
    <source>
        <dbReference type="Proteomes" id="UP000245207"/>
    </source>
</evidence>
<evidence type="ECO:0000256" key="2">
    <source>
        <dbReference type="ARBA" id="ARBA00012513"/>
    </source>
</evidence>
<dbReference type="Pfam" id="PF07714">
    <property type="entry name" value="PK_Tyr_Ser-Thr"/>
    <property type="match status" value="1"/>
</dbReference>
<reference evidence="22 23" key="1">
    <citation type="journal article" date="2018" name="Mol. Plant">
        <title>The genome of Artemisia annua provides insight into the evolution of Asteraceae family and artemisinin biosynthesis.</title>
        <authorList>
            <person name="Shen Q."/>
            <person name="Zhang L."/>
            <person name="Liao Z."/>
            <person name="Wang S."/>
            <person name="Yan T."/>
            <person name="Shi P."/>
            <person name="Liu M."/>
            <person name="Fu X."/>
            <person name="Pan Q."/>
            <person name="Wang Y."/>
            <person name="Lv Z."/>
            <person name="Lu X."/>
            <person name="Zhang F."/>
            <person name="Jiang W."/>
            <person name="Ma Y."/>
            <person name="Chen M."/>
            <person name="Hao X."/>
            <person name="Li L."/>
            <person name="Tang Y."/>
            <person name="Lv G."/>
            <person name="Zhou Y."/>
            <person name="Sun X."/>
            <person name="Brodelius P.E."/>
            <person name="Rose J.K.C."/>
            <person name="Tang K."/>
        </authorList>
    </citation>
    <scope>NUCLEOTIDE SEQUENCE [LARGE SCALE GENOMIC DNA]</scope>
    <source>
        <strain evidence="23">cv. Huhao1</strain>
        <tissue evidence="22">Leaf</tissue>
    </source>
</reference>
<evidence type="ECO:0000256" key="18">
    <source>
        <dbReference type="ARBA" id="ARBA00048679"/>
    </source>
</evidence>
<dbReference type="SUPFAM" id="SSF52058">
    <property type="entry name" value="L domain-like"/>
    <property type="match status" value="1"/>
</dbReference>
<keyword evidence="13 20" id="KW-1133">Transmembrane helix</keyword>
<evidence type="ECO:0000256" key="12">
    <source>
        <dbReference type="ARBA" id="ARBA00022840"/>
    </source>
</evidence>
<keyword evidence="3" id="KW-0723">Serine/threonine-protein kinase</keyword>
<evidence type="ECO:0000313" key="22">
    <source>
        <dbReference type="EMBL" id="PWA57922.1"/>
    </source>
</evidence>
<keyword evidence="23" id="KW-1185">Reference proteome</keyword>
<dbReference type="PANTHER" id="PTHR48006:SF66">
    <property type="entry name" value="PROTEIN KINASE DOMAIN-CONTAINING PROTEIN"/>
    <property type="match status" value="1"/>
</dbReference>
<evidence type="ECO:0000256" key="13">
    <source>
        <dbReference type="ARBA" id="ARBA00022989"/>
    </source>
</evidence>
<evidence type="ECO:0000256" key="1">
    <source>
        <dbReference type="ARBA" id="ARBA00004479"/>
    </source>
</evidence>
<dbReference type="SUPFAM" id="SSF56112">
    <property type="entry name" value="Protein kinase-like (PK-like)"/>
    <property type="match status" value="1"/>
</dbReference>
<evidence type="ECO:0000256" key="16">
    <source>
        <dbReference type="ARBA" id="ARBA00023180"/>
    </source>
</evidence>
<feature type="compositionally biased region" description="Low complexity" evidence="19">
    <location>
        <begin position="717"/>
        <end position="727"/>
    </location>
</feature>
<proteinExistence type="predicted"/>
<keyword evidence="11 22" id="KW-0418">Kinase</keyword>
<sequence>MAVDSSSSSPSILMAANSSNQKELWCVEYWLLHELGMIGLFLVPNKDAKEELQCMSRRVLNANNLTGKLPEELNHLTNLIELRLSSNNFSGKIPNFNLTKLQKLEIQGSGLEGPIPETIFYLGNLTELRISDLSGKTSQIPDLYYMENMTKLMLRGCNITGTIPASISEIRTESAKADDLEGLNLQKLYLTGNSLCGSIPDWIKNRGDKSEIDLSYNRFSEKSVPESCGKSLNLFRSYSGEDNLDLAVCLKEYSCSKEYYSVHINCGGPRVTIGHTFYEADQDLARAAHFIPTSDHWGLSNTGSLWDTNDTSNEYIATIVSVLAVNHTELYRTARHSPLSLTYYGRCLANGNYTVTLHFAEIVFRDNKSYQDLGRRVFDVYVQNFDIKNEAGGVDKEIVKTIKNVTVTNKTLEIRLQYAGKGSTAVPQRGLYGPLISAVSLESHPKPYGRKKIYISVASVAAVLCLILIVLGIAWQRGYIGDRLSREKGPRMEINWATRKKICIGIAKGLAYLHEESVLKMVHRDIKATNVLLDSDLTPKISDFGLAKLHEEENTHIITKIAGTMGYMAPEYALWGHLTYKADVYSFGVLALEIVAGKNNMRYRPSEDYYCLLDFAVVMKQKGSLLELVDARLGSDFNKKEAVRIMKIALLCTNQSSALRPTMSQVVNMLEGRTKIIEPSMISSKYDAELGVQELREKLEKMHSNDSEETESLLKASSSSLHNLFSS</sequence>
<evidence type="ECO:0000256" key="17">
    <source>
        <dbReference type="ARBA" id="ARBA00047899"/>
    </source>
</evidence>
<dbReference type="GO" id="GO:0005524">
    <property type="term" value="F:ATP binding"/>
    <property type="evidence" value="ECO:0007669"/>
    <property type="project" value="UniProtKB-KW"/>
</dbReference>
<keyword evidence="15 22" id="KW-0675">Receptor</keyword>
<dbReference type="Pfam" id="PF11721">
    <property type="entry name" value="Malectin"/>
    <property type="match status" value="1"/>
</dbReference>
<dbReference type="FunFam" id="1.10.510.10:FF:000044">
    <property type="entry name" value="Putative LRR receptor-like serine/threonine-protein kinase"/>
    <property type="match status" value="1"/>
</dbReference>
<dbReference type="STRING" id="35608.A0A2U1M9M8"/>
<dbReference type="OrthoDB" id="1938112at2759"/>
<dbReference type="InterPro" id="IPR051824">
    <property type="entry name" value="LRR_Rcpt-Like_S/T_Kinase"/>
</dbReference>
<gene>
    <name evidence="22" type="ORF">CTI12_AA404710</name>
</gene>
<dbReference type="InterPro" id="IPR008271">
    <property type="entry name" value="Ser/Thr_kinase_AS"/>
</dbReference>
<evidence type="ECO:0000256" key="8">
    <source>
        <dbReference type="ARBA" id="ARBA00022729"/>
    </source>
</evidence>
<dbReference type="PROSITE" id="PS50011">
    <property type="entry name" value="PROTEIN_KINASE_DOM"/>
    <property type="match status" value="1"/>
</dbReference>
<dbReference type="InterPro" id="IPR011009">
    <property type="entry name" value="Kinase-like_dom_sf"/>
</dbReference>
<protein>
    <recommendedName>
        <fullName evidence="2">non-specific serine/threonine protein kinase</fullName>
        <ecNumber evidence="2">2.7.11.1</ecNumber>
    </recommendedName>
</protein>
<evidence type="ECO:0000256" key="20">
    <source>
        <dbReference type="SAM" id="Phobius"/>
    </source>
</evidence>
<comment type="catalytic activity">
    <reaction evidence="18">
        <text>L-seryl-[protein] + ATP = O-phospho-L-seryl-[protein] + ADP + H(+)</text>
        <dbReference type="Rhea" id="RHEA:17989"/>
        <dbReference type="Rhea" id="RHEA-COMP:9863"/>
        <dbReference type="Rhea" id="RHEA-COMP:11604"/>
        <dbReference type="ChEBI" id="CHEBI:15378"/>
        <dbReference type="ChEBI" id="CHEBI:29999"/>
        <dbReference type="ChEBI" id="CHEBI:30616"/>
        <dbReference type="ChEBI" id="CHEBI:83421"/>
        <dbReference type="ChEBI" id="CHEBI:456216"/>
        <dbReference type="EC" id="2.7.11.1"/>
    </reaction>
</comment>
<evidence type="ECO:0000256" key="15">
    <source>
        <dbReference type="ARBA" id="ARBA00023170"/>
    </source>
</evidence>
<evidence type="ECO:0000256" key="6">
    <source>
        <dbReference type="ARBA" id="ARBA00022679"/>
    </source>
</evidence>